<dbReference type="Proteomes" id="UP001060170">
    <property type="component" value="Chromosome 4"/>
</dbReference>
<evidence type="ECO:0000313" key="2">
    <source>
        <dbReference type="Proteomes" id="UP001060170"/>
    </source>
</evidence>
<proteinExistence type="predicted"/>
<protein>
    <submittedName>
        <fullName evidence="1">Uncharacterized protein</fullName>
    </submittedName>
</protein>
<reference evidence="2" key="2">
    <citation type="journal article" date="2018" name="Mol. Plant Microbe Interact.">
        <title>Genome sequence resources for the wheat stripe rust pathogen (Puccinia striiformis f. sp. tritici) and the barley stripe rust pathogen (Puccinia striiformis f. sp. hordei).</title>
        <authorList>
            <person name="Xia C."/>
            <person name="Wang M."/>
            <person name="Yin C."/>
            <person name="Cornejo O.E."/>
            <person name="Hulbert S.H."/>
            <person name="Chen X."/>
        </authorList>
    </citation>
    <scope>NUCLEOTIDE SEQUENCE [LARGE SCALE GENOMIC DNA]</scope>
    <source>
        <strain evidence="2">93-210</strain>
    </source>
</reference>
<reference evidence="1 2" key="3">
    <citation type="journal article" date="2022" name="Microbiol. Spectr.">
        <title>Folding features and dynamics of 3D genome architecture in plant fungal pathogens.</title>
        <authorList>
            <person name="Xia C."/>
        </authorList>
    </citation>
    <scope>NUCLEOTIDE SEQUENCE [LARGE SCALE GENOMIC DNA]</scope>
    <source>
        <strain evidence="1 2">93-210</strain>
    </source>
</reference>
<accession>A0ACC0EQ74</accession>
<gene>
    <name evidence="1" type="ORF">MJO28_004445</name>
</gene>
<reference evidence="2" key="1">
    <citation type="journal article" date="2018" name="BMC Genomics">
        <title>Genomic insights into host adaptation between the wheat stripe rust pathogen (Puccinia striiformis f. sp. tritici) and the barley stripe rust pathogen (Puccinia striiformis f. sp. hordei).</title>
        <authorList>
            <person name="Xia C."/>
            <person name="Wang M."/>
            <person name="Yin C."/>
            <person name="Cornejo O.E."/>
            <person name="Hulbert S.H."/>
            <person name="Chen X."/>
        </authorList>
    </citation>
    <scope>NUCLEOTIDE SEQUENCE [LARGE SCALE GENOMIC DNA]</scope>
    <source>
        <strain evidence="2">93-210</strain>
    </source>
</reference>
<organism evidence="1 2">
    <name type="scientific">Puccinia striiformis f. sp. tritici</name>
    <dbReference type="NCBI Taxonomy" id="168172"/>
    <lineage>
        <taxon>Eukaryota</taxon>
        <taxon>Fungi</taxon>
        <taxon>Dikarya</taxon>
        <taxon>Basidiomycota</taxon>
        <taxon>Pucciniomycotina</taxon>
        <taxon>Pucciniomycetes</taxon>
        <taxon>Pucciniales</taxon>
        <taxon>Pucciniaceae</taxon>
        <taxon>Puccinia</taxon>
    </lineage>
</organism>
<name>A0ACC0EQ74_9BASI</name>
<evidence type="ECO:0000313" key="1">
    <source>
        <dbReference type="EMBL" id="KAI7957350.1"/>
    </source>
</evidence>
<keyword evidence="2" id="KW-1185">Reference proteome</keyword>
<dbReference type="EMBL" id="CM045868">
    <property type="protein sequence ID" value="KAI7957350.1"/>
    <property type="molecule type" value="Genomic_DNA"/>
</dbReference>
<sequence>MFQGPQGFGKGSGKLIGDPPEPTLPPGGSELNGAEVKPFVKDPRPNRQAGWLRSDLFIWIAS</sequence>
<comment type="caution">
    <text evidence="1">The sequence shown here is derived from an EMBL/GenBank/DDBJ whole genome shotgun (WGS) entry which is preliminary data.</text>
</comment>